<comment type="similarity">
    <text evidence="1 3">Belongs to the EXO70 family.</text>
</comment>
<keyword evidence="2 3" id="KW-0813">Transport</keyword>
<dbReference type="Gene3D" id="1.20.1280.170">
    <property type="entry name" value="Exocyst complex component Exo70"/>
    <property type="match status" value="1"/>
</dbReference>
<dbReference type="Pfam" id="PF20669">
    <property type="entry name" value="Exo70_N"/>
    <property type="match status" value="1"/>
</dbReference>
<keyword evidence="5" id="KW-1185">Reference proteome</keyword>
<dbReference type="GO" id="GO:0000145">
    <property type="term" value="C:exocyst"/>
    <property type="evidence" value="ECO:0007669"/>
    <property type="project" value="InterPro"/>
</dbReference>
<reference evidence="6" key="1">
    <citation type="submission" date="2025-08" db="UniProtKB">
        <authorList>
            <consortium name="RefSeq"/>
        </authorList>
    </citation>
    <scope>IDENTIFICATION</scope>
    <source>
        <tissue evidence="6">Seedling</tissue>
    </source>
</reference>
<evidence type="ECO:0000256" key="3">
    <source>
        <dbReference type="RuleBase" id="RU365026"/>
    </source>
</evidence>
<proteinExistence type="inferred from homology"/>
<evidence type="ECO:0000313" key="6">
    <source>
        <dbReference type="RefSeq" id="XP_015894013.3"/>
    </source>
</evidence>
<keyword evidence="3" id="KW-0653">Protein transport</keyword>
<protein>
    <recommendedName>
        <fullName evidence="3">Exocyst subunit Exo70 family protein</fullName>
    </recommendedName>
</protein>
<dbReference type="Pfam" id="PF03081">
    <property type="entry name" value="Exo70_C"/>
    <property type="match status" value="1"/>
</dbReference>
<dbReference type="PANTHER" id="PTHR12542">
    <property type="entry name" value="EXOCYST COMPLEX PROTEIN EXO70"/>
    <property type="match status" value="1"/>
</dbReference>
<gene>
    <name evidence="6" type="primary">LOC107428068</name>
</gene>
<dbReference type="GeneID" id="107428068"/>
<dbReference type="InterPro" id="IPR004140">
    <property type="entry name" value="Exo70"/>
</dbReference>
<name>A0A6P4AF72_ZIZJJ</name>
<organism evidence="5 6">
    <name type="scientific">Ziziphus jujuba</name>
    <name type="common">Chinese jujube</name>
    <name type="synonym">Ziziphus sativa</name>
    <dbReference type="NCBI Taxonomy" id="326968"/>
    <lineage>
        <taxon>Eukaryota</taxon>
        <taxon>Viridiplantae</taxon>
        <taxon>Streptophyta</taxon>
        <taxon>Embryophyta</taxon>
        <taxon>Tracheophyta</taxon>
        <taxon>Spermatophyta</taxon>
        <taxon>Magnoliopsida</taxon>
        <taxon>eudicotyledons</taxon>
        <taxon>Gunneridae</taxon>
        <taxon>Pentapetalae</taxon>
        <taxon>rosids</taxon>
        <taxon>fabids</taxon>
        <taxon>Rosales</taxon>
        <taxon>Rhamnaceae</taxon>
        <taxon>Paliureae</taxon>
        <taxon>Ziziphus</taxon>
    </lineage>
</organism>
<keyword evidence="3" id="KW-0268">Exocytosis</keyword>
<evidence type="ECO:0000256" key="2">
    <source>
        <dbReference type="ARBA" id="ARBA00022448"/>
    </source>
</evidence>
<dbReference type="InParanoid" id="A0A6P4AF72"/>
<dbReference type="InterPro" id="IPR046364">
    <property type="entry name" value="Exo70_C"/>
</dbReference>
<dbReference type="RefSeq" id="XP_015894013.3">
    <property type="nucleotide sequence ID" value="XM_016038527.4"/>
</dbReference>
<feature type="domain" description="Exocyst complex subunit Exo70 C-terminal" evidence="4">
    <location>
        <begin position="303"/>
        <end position="659"/>
    </location>
</feature>
<dbReference type="InterPro" id="IPR016159">
    <property type="entry name" value="Cullin_repeat-like_dom_sf"/>
</dbReference>
<dbReference type="GO" id="GO:0006887">
    <property type="term" value="P:exocytosis"/>
    <property type="evidence" value="ECO:0007669"/>
    <property type="project" value="UniProtKB-KW"/>
</dbReference>
<evidence type="ECO:0000256" key="1">
    <source>
        <dbReference type="ARBA" id="ARBA00006756"/>
    </source>
</evidence>
<dbReference type="GO" id="GO:0005546">
    <property type="term" value="F:phosphatidylinositol-4,5-bisphosphate binding"/>
    <property type="evidence" value="ECO:0007669"/>
    <property type="project" value="InterPro"/>
</dbReference>
<dbReference type="SUPFAM" id="SSF74788">
    <property type="entry name" value="Cullin repeat-like"/>
    <property type="match status" value="1"/>
</dbReference>
<dbReference type="PANTHER" id="PTHR12542:SF85">
    <property type="entry name" value="EXOCYST SUBUNIT EXO70 FAMILY PROTEIN"/>
    <property type="match status" value="1"/>
</dbReference>
<comment type="function">
    <text evidence="3">Component of the exocyst complex.</text>
</comment>
<dbReference type="GO" id="GO:0015031">
    <property type="term" value="P:protein transport"/>
    <property type="evidence" value="ECO:0007669"/>
    <property type="project" value="UniProtKB-KW"/>
</dbReference>
<dbReference type="Proteomes" id="UP001652623">
    <property type="component" value="Chromosome 12"/>
</dbReference>
<evidence type="ECO:0000259" key="4">
    <source>
        <dbReference type="Pfam" id="PF03081"/>
    </source>
</evidence>
<evidence type="ECO:0000313" key="5">
    <source>
        <dbReference type="Proteomes" id="UP001652623"/>
    </source>
</evidence>
<accession>A0A6P4AF72</accession>
<dbReference type="KEGG" id="zju:107428068"/>
<dbReference type="AlphaFoldDB" id="A0A6P4AF72"/>
<sequence length="695" mass="79471">MIIEYTAGPFLIESSFFFFAMSEVESIDNIEAARQFLRVSLEKTKELSTKLDGTGSKLEEINQRLPSLEASIKSIPKNESLYLSLRDQIDCAIGPVAAVMKVHGTARELESFLLSNPHSDLSTYLLTIRRLEEALRLLASTCGLAIQWLEGILEFLESNAVSNDQCLLNVKKSLSIIKELRALEGRARVDGGILNAAFDRLETEFSRLLTENAALLSISSSSSFSHEEACNNLSALQASVIQKLRKIAERLNANDRVENCIPLYIKVRVSNARRSLQSLDLEYLDMDFSEVDDIRSIQDHIEQWGKHLELAVKHLFELEYKLCNSVFEKIGSDTKMDCFARIAIESGIISFLQFGKNVTNIKKDPFKLLKLLDIFKVLNNLRSDFNRIFGWEACSEIQTLTRDLIEKVVDSICEIFWELPIQVEAQRRCSSPQDGGVPKLVSFVTDYCNQLLGDEYKPILIQVLVIYQSWKKENYEEGILLNQFHNIMKEIGLNLDAWSKTYLDISLSYLFMMNNHCHFYNLKGTKLGDLMGDSWLGAHEQYKDYYAALYLKESWGNLLPILSQKCLVPISVTGETNQDLDKKRLQAFNEAFDERYEKHSKWVISDESLRQKVCQILVQTIVPVYQRYMKNYGVLVEKDCNASRYVKHTAKGLEIMLSSLFQPTLRKICSTKQAQLYGKIRNVVTNQFRLTLTAI</sequence>